<dbReference type="RefSeq" id="WP_204196540.1">
    <property type="nucleotide sequence ID" value="NZ_JAFEMC010000002.1"/>
</dbReference>
<feature type="compositionally biased region" description="Pro residues" evidence="4">
    <location>
        <begin position="269"/>
        <end position="279"/>
    </location>
</feature>
<evidence type="ECO:0000256" key="2">
    <source>
        <dbReference type="ARBA" id="ARBA00022679"/>
    </source>
</evidence>
<dbReference type="SUPFAM" id="SSF53335">
    <property type="entry name" value="S-adenosyl-L-methionine-dependent methyltransferases"/>
    <property type="match status" value="1"/>
</dbReference>
<evidence type="ECO:0000256" key="5">
    <source>
        <dbReference type="SAM" id="SignalP"/>
    </source>
</evidence>
<dbReference type="EMBL" id="JAFEMC010000002">
    <property type="protein sequence ID" value="MBM6575962.1"/>
    <property type="molecule type" value="Genomic_DNA"/>
</dbReference>
<dbReference type="CDD" id="cd02440">
    <property type="entry name" value="AdoMet_MTases"/>
    <property type="match status" value="1"/>
</dbReference>
<dbReference type="InterPro" id="IPR026170">
    <property type="entry name" value="FAM173A/B"/>
</dbReference>
<dbReference type="InterPro" id="IPR041698">
    <property type="entry name" value="Methyltransf_25"/>
</dbReference>
<comment type="caution">
    <text evidence="7">The sequence shown here is derived from an EMBL/GenBank/DDBJ whole genome shotgun (WGS) entry which is preliminary data.</text>
</comment>
<keyword evidence="5" id="KW-0732">Signal</keyword>
<protein>
    <submittedName>
        <fullName evidence="7">Methyltransferase domain-containing protein</fullName>
    </submittedName>
</protein>
<evidence type="ECO:0000256" key="1">
    <source>
        <dbReference type="ARBA" id="ARBA00022603"/>
    </source>
</evidence>
<sequence length="279" mass="29167">MSRRSTLAALALTLLASGSVALGARCLSPGVARCSWAALTGRGPTLDVPYLGTRPEVVAAMLDMAGVGRGDRVLDLGTGDGRILIAAARRDASGTGVDIDPVLIGEAKAAAVQAGVADRTRFVAQDLFATPLRGHTVVTMFLLPRVNLRLRPHLLRDLAPGTRIVSHAFDMADWPPDATGRVGGSHLYLWRVPAAVAGEWVLADGARLSLHQHFQDIGGTLTRIGSAGTLTGVRLTGPAIRFTAFGRVYAGRVAGDTITGDGWQARRASPPPPVGHPKT</sequence>
<feature type="chain" id="PRO_5045402060" evidence="5">
    <location>
        <begin position="24"/>
        <end position="279"/>
    </location>
</feature>
<dbReference type="InterPro" id="IPR029063">
    <property type="entry name" value="SAM-dependent_MTases_sf"/>
</dbReference>
<gene>
    <name evidence="7" type="ORF">ILT43_06225</name>
</gene>
<feature type="signal peptide" evidence="5">
    <location>
        <begin position="1"/>
        <end position="23"/>
    </location>
</feature>
<accession>A0ABS2D4W8</accession>
<dbReference type="PANTHER" id="PTHR13610">
    <property type="entry name" value="METHYLTRANSFERASE DOMAIN-CONTAINING PROTEIN"/>
    <property type="match status" value="1"/>
</dbReference>
<keyword evidence="2" id="KW-0808">Transferase</keyword>
<organism evidence="7 8">
    <name type="scientific">Sphingomonas longa</name>
    <dbReference type="NCBI Taxonomy" id="2778730"/>
    <lineage>
        <taxon>Bacteria</taxon>
        <taxon>Pseudomonadati</taxon>
        <taxon>Pseudomonadota</taxon>
        <taxon>Alphaproteobacteria</taxon>
        <taxon>Sphingomonadales</taxon>
        <taxon>Sphingomonadaceae</taxon>
        <taxon>Sphingomonas</taxon>
    </lineage>
</organism>
<reference evidence="7 8" key="1">
    <citation type="submission" date="2020-12" db="EMBL/GenBank/DDBJ databases">
        <title>Sphingomonas sp.</title>
        <authorList>
            <person name="Kim M.K."/>
        </authorList>
    </citation>
    <scope>NUCLEOTIDE SEQUENCE [LARGE SCALE GENOMIC DNA]</scope>
    <source>
        <strain evidence="7 8">BT552</strain>
    </source>
</reference>
<dbReference type="GO" id="GO:0032259">
    <property type="term" value="P:methylation"/>
    <property type="evidence" value="ECO:0007669"/>
    <property type="project" value="UniProtKB-KW"/>
</dbReference>
<keyword evidence="8" id="KW-1185">Reference proteome</keyword>
<evidence type="ECO:0000256" key="3">
    <source>
        <dbReference type="ARBA" id="ARBA00022691"/>
    </source>
</evidence>
<dbReference type="GO" id="GO:0008168">
    <property type="term" value="F:methyltransferase activity"/>
    <property type="evidence" value="ECO:0007669"/>
    <property type="project" value="UniProtKB-KW"/>
</dbReference>
<evidence type="ECO:0000313" key="7">
    <source>
        <dbReference type="EMBL" id="MBM6575962.1"/>
    </source>
</evidence>
<keyword evidence="3" id="KW-0949">S-adenosyl-L-methionine</keyword>
<evidence type="ECO:0000256" key="4">
    <source>
        <dbReference type="SAM" id="MobiDB-lite"/>
    </source>
</evidence>
<name>A0ABS2D4W8_9SPHN</name>
<dbReference type="Gene3D" id="3.40.50.150">
    <property type="entry name" value="Vaccinia Virus protein VP39"/>
    <property type="match status" value="1"/>
</dbReference>
<evidence type="ECO:0000259" key="6">
    <source>
        <dbReference type="Pfam" id="PF13649"/>
    </source>
</evidence>
<dbReference type="Proteomes" id="UP000763641">
    <property type="component" value="Unassembled WGS sequence"/>
</dbReference>
<evidence type="ECO:0000313" key="8">
    <source>
        <dbReference type="Proteomes" id="UP000763641"/>
    </source>
</evidence>
<feature type="region of interest" description="Disordered" evidence="4">
    <location>
        <begin position="260"/>
        <end position="279"/>
    </location>
</feature>
<dbReference type="PANTHER" id="PTHR13610:SF11">
    <property type="entry name" value="METHYLTRANSFERASE DOMAIN-CONTAINING PROTEIN"/>
    <property type="match status" value="1"/>
</dbReference>
<keyword evidence="1 7" id="KW-0489">Methyltransferase</keyword>
<feature type="domain" description="Methyltransferase" evidence="6">
    <location>
        <begin position="73"/>
        <end position="139"/>
    </location>
</feature>
<dbReference type="Pfam" id="PF13649">
    <property type="entry name" value="Methyltransf_25"/>
    <property type="match status" value="1"/>
</dbReference>
<proteinExistence type="predicted"/>